<dbReference type="Pfam" id="PF12802">
    <property type="entry name" value="MarR_2"/>
    <property type="match status" value="1"/>
</dbReference>
<dbReference type="InterPro" id="IPR000835">
    <property type="entry name" value="HTH_MarR-typ"/>
</dbReference>
<gene>
    <name evidence="5" type="ORF">TW72_06785</name>
</gene>
<dbReference type="AlphaFoldDB" id="A0A0F4PJK6"/>
<dbReference type="EMBL" id="JXXZ01000006">
    <property type="protein sequence ID" value="KJZ00393.1"/>
    <property type="molecule type" value="Genomic_DNA"/>
</dbReference>
<dbReference type="PANTHER" id="PTHR42756">
    <property type="entry name" value="TRANSCRIPTIONAL REGULATOR, MARR"/>
    <property type="match status" value="1"/>
</dbReference>
<reference evidence="5 6" key="1">
    <citation type="journal article" date="2015" name="BMC Genomics">
        <title>Genome mining reveals unlocked bioactive potential of marine Gram-negative bacteria.</title>
        <authorList>
            <person name="Machado H."/>
            <person name="Sonnenschein E.C."/>
            <person name="Melchiorsen J."/>
            <person name="Gram L."/>
        </authorList>
    </citation>
    <scope>NUCLEOTIDE SEQUENCE [LARGE SCALE GENOMIC DNA]</scope>
    <source>
        <strain evidence="5 6">S3137</strain>
    </source>
</reference>
<dbReference type="InterPro" id="IPR036388">
    <property type="entry name" value="WH-like_DNA-bd_sf"/>
</dbReference>
<dbReference type="GO" id="GO:0003677">
    <property type="term" value="F:DNA binding"/>
    <property type="evidence" value="ECO:0007669"/>
    <property type="project" value="UniProtKB-KW"/>
</dbReference>
<comment type="caution">
    <text evidence="5">The sequence shown here is derived from an EMBL/GenBank/DDBJ whole genome shotgun (WGS) entry which is preliminary data.</text>
</comment>
<dbReference type="PATRIC" id="fig|151081.8.peg.2889"/>
<keyword evidence="2" id="KW-0238">DNA-binding</keyword>
<evidence type="ECO:0000256" key="1">
    <source>
        <dbReference type="ARBA" id="ARBA00023015"/>
    </source>
</evidence>
<evidence type="ECO:0000259" key="4">
    <source>
        <dbReference type="PROSITE" id="PS50995"/>
    </source>
</evidence>
<dbReference type="OrthoDB" id="32523at2"/>
<proteinExistence type="predicted"/>
<dbReference type="RefSeq" id="WP_045980033.1">
    <property type="nucleotide sequence ID" value="NZ_DJHQ01000039.1"/>
</dbReference>
<name>A0A0F4PJK6_9GAMM</name>
<accession>A0A0F4PJK6</accession>
<dbReference type="GO" id="GO:0003700">
    <property type="term" value="F:DNA-binding transcription factor activity"/>
    <property type="evidence" value="ECO:0007669"/>
    <property type="project" value="InterPro"/>
</dbReference>
<evidence type="ECO:0000313" key="6">
    <source>
        <dbReference type="Proteomes" id="UP000033664"/>
    </source>
</evidence>
<dbReference type="eggNOG" id="COG1846">
    <property type="taxonomic scope" value="Bacteria"/>
</dbReference>
<keyword evidence="3" id="KW-0804">Transcription</keyword>
<dbReference type="SMART" id="SM00347">
    <property type="entry name" value="HTH_MARR"/>
    <property type="match status" value="1"/>
</dbReference>
<dbReference type="Proteomes" id="UP000033664">
    <property type="component" value="Unassembled WGS sequence"/>
</dbReference>
<keyword evidence="1" id="KW-0805">Transcription regulation</keyword>
<feature type="domain" description="HTH marR-type" evidence="4">
    <location>
        <begin position="22"/>
        <end position="157"/>
    </location>
</feature>
<dbReference type="InterPro" id="IPR036390">
    <property type="entry name" value="WH_DNA-bd_sf"/>
</dbReference>
<dbReference type="Gene3D" id="1.10.10.10">
    <property type="entry name" value="Winged helix-like DNA-binding domain superfamily/Winged helix DNA-binding domain"/>
    <property type="match status" value="1"/>
</dbReference>
<keyword evidence="6" id="KW-1185">Reference proteome</keyword>
<dbReference type="GeneID" id="58228187"/>
<protein>
    <recommendedName>
        <fullName evidence="4">HTH marR-type domain-containing protein</fullName>
    </recommendedName>
</protein>
<evidence type="ECO:0000256" key="2">
    <source>
        <dbReference type="ARBA" id="ARBA00023125"/>
    </source>
</evidence>
<dbReference type="PROSITE" id="PS50995">
    <property type="entry name" value="HTH_MARR_2"/>
    <property type="match status" value="1"/>
</dbReference>
<evidence type="ECO:0000313" key="5">
    <source>
        <dbReference type="EMBL" id="KJZ00393.1"/>
    </source>
</evidence>
<dbReference type="PANTHER" id="PTHR42756:SF1">
    <property type="entry name" value="TRANSCRIPTIONAL REPRESSOR OF EMRAB OPERON"/>
    <property type="match status" value="1"/>
</dbReference>
<evidence type="ECO:0000256" key="3">
    <source>
        <dbReference type="ARBA" id="ARBA00023163"/>
    </source>
</evidence>
<organism evidence="5 6">
    <name type="scientific">Pseudoalteromonas ruthenica</name>
    <dbReference type="NCBI Taxonomy" id="151081"/>
    <lineage>
        <taxon>Bacteria</taxon>
        <taxon>Pseudomonadati</taxon>
        <taxon>Pseudomonadota</taxon>
        <taxon>Gammaproteobacteria</taxon>
        <taxon>Alteromonadales</taxon>
        <taxon>Pseudoalteromonadaceae</taxon>
        <taxon>Pseudoalteromonas</taxon>
    </lineage>
</organism>
<dbReference type="SUPFAM" id="SSF46785">
    <property type="entry name" value="Winged helix' DNA-binding domain"/>
    <property type="match status" value="1"/>
</dbReference>
<dbReference type="PRINTS" id="PR00598">
    <property type="entry name" value="HTHMARR"/>
</dbReference>
<sequence length="162" mass="18310">MQNLDNIQALWAREMPQLDTATMALIGRLQIAHKHMTLAMSKTFRRYGLSEAGFDVLATLRRSGPPYRLTPNQLLAQMLVTSGSMTSRLNQLKKQQLITRSQDQQDKRICWVQLTEQGLALSKKVIQAHVETQQALLSGLSREQHQQLLSGLQAYLQQAGLE</sequence>